<evidence type="ECO:0000259" key="8">
    <source>
        <dbReference type="Pfam" id="PF00924"/>
    </source>
</evidence>
<dbReference type="PANTHER" id="PTHR30460">
    <property type="entry name" value="MODERATE CONDUCTANCE MECHANOSENSITIVE CHANNEL YBIO"/>
    <property type="match status" value="1"/>
</dbReference>
<dbReference type="Pfam" id="PF21088">
    <property type="entry name" value="MS_channel_1st"/>
    <property type="match status" value="1"/>
</dbReference>
<reference evidence="11" key="1">
    <citation type="submission" date="2019-08" db="EMBL/GenBank/DDBJ databases">
        <title>Complete genome sequence of a mangrove-derived Streptomyces xiamenensis.</title>
        <authorList>
            <person name="Xu J."/>
        </authorList>
    </citation>
    <scope>NUCLEOTIDE SEQUENCE</scope>
    <source>
        <strain evidence="11">318</strain>
    </source>
</reference>
<name>A0A0F7FRU7_9ACTN</name>
<dbReference type="SUPFAM" id="SSF82861">
    <property type="entry name" value="Mechanosensitive channel protein MscS (YggB), transmembrane region"/>
    <property type="match status" value="1"/>
</dbReference>
<sequence length="302" mass="32710">MSRENWEAWLGTGLRVALIVVIAFVLRAVVRRSISRLIKRMHRDDKRRTGGRSGGSLLASPERRIQRAAAIGSVLRSAASVMVLGTAALMVLSQLEIELGPLIASAGFLGVAIGFGARNLVTDVLSGMFMLLEDQYGVGDRIDAGEATGTVVEIGLRVTTLRGENGELWYVRNGEIKRVANLSQGWATAQLDIEVRADADYEQVRKLITGAGEELRTAGSPWDELVWEPLEVLGLESVTLDSMVVKVRARTMPGKAVTVERELRRRVKQTLDEAGIAQVDAAGVTLEKLRAAPGATLRNTEG</sequence>
<dbReference type="SUPFAM" id="SSF82689">
    <property type="entry name" value="Mechanosensitive channel protein MscS (YggB), C-terminal domain"/>
    <property type="match status" value="1"/>
</dbReference>
<evidence type="ECO:0000256" key="1">
    <source>
        <dbReference type="ARBA" id="ARBA00004651"/>
    </source>
</evidence>
<protein>
    <submittedName>
        <fullName evidence="11">MscS Mechanosensitive ion channel</fullName>
    </submittedName>
</protein>
<evidence type="ECO:0000313" key="11">
    <source>
        <dbReference type="EMBL" id="AKG42989.1"/>
    </source>
</evidence>
<evidence type="ECO:0000256" key="4">
    <source>
        <dbReference type="ARBA" id="ARBA00022692"/>
    </source>
</evidence>
<dbReference type="STRING" id="408015.SXIM_16050"/>
<accession>A0A0F7FRU7</accession>
<evidence type="ECO:0000313" key="12">
    <source>
        <dbReference type="Proteomes" id="UP000034034"/>
    </source>
</evidence>
<dbReference type="GO" id="GO:0008381">
    <property type="term" value="F:mechanosensitive monoatomic ion channel activity"/>
    <property type="evidence" value="ECO:0007669"/>
    <property type="project" value="InterPro"/>
</dbReference>
<keyword evidence="6 7" id="KW-0472">Membrane</keyword>
<dbReference type="Proteomes" id="UP000034034">
    <property type="component" value="Chromosome"/>
</dbReference>
<gene>
    <name evidence="11" type="ORF">SXIM_16050</name>
</gene>
<evidence type="ECO:0000259" key="9">
    <source>
        <dbReference type="Pfam" id="PF21082"/>
    </source>
</evidence>
<keyword evidence="12" id="KW-1185">Reference proteome</keyword>
<dbReference type="Gene3D" id="3.30.70.100">
    <property type="match status" value="1"/>
</dbReference>
<evidence type="ECO:0000256" key="3">
    <source>
        <dbReference type="ARBA" id="ARBA00022475"/>
    </source>
</evidence>
<dbReference type="InterPro" id="IPR049142">
    <property type="entry name" value="MS_channel_1st"/>
</dbReference>
<feature type="domain" description="Mechanosensitive ion channel transmembrane helices 2/3" evidence="10">
    <location>
        <begin position="81"/>
        <end position="117"/>
    </location>
</feature>
<feature type="transmembrane region" description="Helical" evidence="7">
    <location>
        <begin position="99"/>
        <end position="121"/>
    </location>
</feature>
<feature type="domain" description="Mechanosensitive ion channel MscS C-terminal" evidence="9">
    <location>
        <begin position="191"/>
        <end position="276"/>
    </location>
</feature>
<comment type="similarity">
    <text evidence="2">Belongs to the MscS (TC 1.A.23) family.</text>
</comment>
<dbReference type="InterPro" id="IPR011066">
    <property type="entry name" value="MscS_channel_C_sf"/>
</dbReference>
<dbReference type="Pfam" id="PF21082">
    <property type="entry name" value="MS_channel_3rd"/>
    <property type="match status" value="1"/>
</dbReference>
<dbReference type="PATRIC" id="fig|408015.6.peg.1641"/>
<keyword evidence="4 7" id="KW-0812">Transmembrane</keyword>
<organism evidence="11 12">
    <name type="scientific">Streptomyces xiamenensis</name>
    <dbReference type="NCBI Taxonomy" id="408015"/>
    <lineage>
        <taxon>Bacteria</taxon>
        <taxon>Bacillati</taxon>
        <taxon>Actinomycetota</taxon>
        <taxon>Actinomycetes</taxon>
        <taxon>Kitasatosporales</taxon>
        <taxon>Streptomycetaceae</taxon>
        <taxon>Streptomyces</taxon>
    </lineage>
</organism>
<feature type="domain" description="Mechanosensitive ion channel MscS" evidence="8">
    <location>
        <begin position="119"/>
        <end position="183"/>
    </location>
</feature>
<dbReference type="PANTHER" id="PTHR30460:SF0">
    <property type="entry name" value="MODERATE CONDUCTANCE MECHANOSENSITIVE CHANNEL YBIO"/>
    <property type="match status" value="1"/>
</dbReference>
<dbReference type="InterPro" id="IPR049278">
    <property type="entry name" value="MS_channel_C"/>
</dbReference>
<evidence type="ECO:0000259" key="10">
    <source>
        <dbReference type="Pfam" id="PF21088"/>
    </source>
</evidence>
<dbReference type="InterPro" id="IPR010920">
    <property type="entry name" value="LSM_dom_sf"/>
</dbReference>
<dbReference type="KEGG" id="sxi:SXIM_16050"/>
<dbReference type="RefSeq" id="WP_052384965.1">
    <property type="nucleotide sequence ID" value="NZ_CP009922.3"/>
</dbReference>
<feature type="transmembrane region" description="Helical" evidence="7">
    <location>
        <begin position="73"/>
        <end position="93"/>
    </location>
</feature>
<evidence type="ECO:0000256" key="7">
    <source>
        <dbReference type="SAM" id="Phobius"/>
    </source>
</evidence>
<keyword evidence="3" id="KW-1003">Cell membrane</keyword>
<dbReference type="InterPro" id="IPR011014">
    <property type="entry name" value="MscS_channel_TM-2"/>
</dbReference>
<dbReference type="AlphaFoldDB" id="A0A0F7FRU7"/>
<dbReference type="Pfam" id="PF00924">
    <property type="entry name" value="MS_channel_2nd"/>
    <property type="match status" value="1"/>
</dbReference>
<dbReference type="InterPro" id="IPR023408">
    <property type="entry name" value="MscS_beta-dom_sf"/>
</dbReference>
<feature type="transmembrane region" description="Helical" evidence="7">
    <location>
        <begin position="12"/>
        <end position="30"/>
    </location>
</feature>
<dbReference type="Gene3D" id="2.30.30.60">
    <property type="match status" value="1"/>
</dbReference>
<dbReference type="EMBL" id="CP009922">
    <property type="protein sequence ID" value="AKG42989.1"/>
    <property type="molecule type" value="Genomic_DNA"/>
</dbReference>
<evidence type="ECO:0000256" key="2">
    <source>
        <dbReference type="ARBA" id="ARBA00008017"/>
    </source>
</evidence>
<keyword evidence="5 7" id="KW-1133">Transmembrane helix</keyword>
<dbReference type="Gene3D" id="1.10.287.1260">
    <property type="match status" value="1"/>
</dbReference>
<dbReference type="FunFam" id="2.30.30.60:FF:000001">
    <property type="entry name" value="MscS Mechanosensitive ion channel"/>
    <property type="match status" value="1"/>
</dbReference>
<dbReference type="InterPro" id="IPR045276">
    <property type="entry name" value="YbiO_bact"/>
</dbReference>
<dbReference type="InterPro" id="IPR006685">
    <property type="entry name" value="MscS_channel_2nd"/>
</dbReference>
<dbReference type="GO" id="GO:0005886">
    <property type="term" value="C:plasma membrane"/>
    <property type="evidence" value="ECO:0007669"/>
    <property type="project" value="UniProtKB-SubCell"/>
</dbReference>
<dbReference type="HOGENOM" id="CLU_037945_8_1_11"/>
<evidence type="ECO:0000256" key="5">
    <source>
        <dbReference type="ARBA" id="ARBA00022989"/>
    </source>
</evidence>
<comment type="subcellular location">
    <subcellularLocation>
        <location evidence="1">Cell membrane</location>
        <topology evidence="1">Multi-pass membrane protein</topology>
    </subcellularLocation>
</comment>
<evidence type="ECO:0000256" key="6">
    <source>
        <dbReference type="ARBA" id="ARBA00023136"/>
    </source>
</evidence>
<proteinExistence type="inferred from homology"/>
<dbReference type="SUPFAM" id="SSF50182">
    <property type="entry name" value="Sm-like ribonucleoproteins"/>
    <property type="match status" value="1"/>
</dbReference>
<dbReference type="FunFam" id="1.10.287.1260:FF:000005">
    <property type="entry name" value="Mechanosensitive ion channel family protein"/>
    <property type="match status" value="1"/>
</dbReference>